<dbReference type="OrthoDB" id="2116030at2759"/>
<comment type="similarity">
    <text evidence="3">Belongs to the alpha-ketoglutarate dehydrogenase component 4 family.</text>
</comment>
<evidence type="ECO:0000256" key="1">
    <source>
        <dbReference type="ARBA" id="ARBA00004173"/>
    </source>
</evidence>
<name>A0A1D1V771_RAMVA</name>
<keyword evidence="2" id="KW-0496">Mitochondrion</keyword>
<dbReference type="Pfam" id="PF10937">
    <property type="entry name" value="Kgd4-YMR31"/>
    <property type="match status" value="1"/>
</dbReference>
<evidence type="ECO:0000256" key="3">
    <source>
        <dbReference type="ARBA" id="ARBA00043970"/>
    </source>
</evidence>
<dbReference type="Proteomes" id="UP000186922">
    <property type="component" value="Unassembled WGS sequence"/>
</dbReference>
<dbReference type="InterPro" id="IPR020373">
    <property type="entry name" value="Kgd4/YMR-31"/>
</dbReference>
<sequence length="141" mass="15594">MGAVIRRMRLSFLALEQPVQSAIEQGPRITSRKLLEVAEPPAEVRMAWLASKASSMKPRIPMIRFRYGKEHAESSQQSSGSAPNQRTSSTNSSPREAVKLEEVPARYRRRQMEQDEINAINTGGVLKDAPPVGKPTQKPGA</sequence>
<evidence type="ECO:0000313" key="5">
    <source>
        <dbReference type="EMBL" id="GAU97539.1"/>
    </source>
</evidence>
<organism evidence="5 6">
    <name type="scientific">Ramazzottius varieornatus</name>
    <name type="common">Water bear</name>
    <name type="synonym">Tardigrade</name>
    <dbReference type="NCBI Taxonomy" id="947166"/>
    <lineage>
        <taxon>Eukaryota</taxon>
        <taxon>Metazoa</taxon>
        <taxon>Ecdysozoa</taxon>
        <taxon>Tardigrada</taxon>
        <taxon>Eutardigrada</taxon>
        <taxon>Parachela</taxon>
        <taxon>Hypsibioidea</taxon>
        <taxon>Ramazzottiidae</taxon>
        <taxon>Ramazzottius</taxon>
    </lineage>
</organism>
<protein>
    <recommendedName>
        <fullName evidence="7">28S ribosomal protein S36, mitochondrial</fullName>
    </recommendedName>
</protein>
<proteinExistence type="inferred from homology"/>
<comment type="caution">
    <text evidence="5">The sequence shown here is derived from an EMBL/GenBank/DDBJ whole genome shotgun (WGS) entry which is preliminary data.</text>
</comment>
<feature type="region of interest" description="Disordered" evidence="4">
    <location>
        <begin position="67"/>
        <end position="141"/>
    </location>
</feature>
<evidence type="ECO:0008006" key="7">
    <source>
        <dbReference type="Google" id="ProtNLM"/>
    </source>
</evidence>
<comment type="subcellular location">
    <subcellularLocation>
        <location evidence="1">Mitochondrion</location>
    </subcellularLocation>
</comment>
<feature type="compositionally biased region" description="Basic and acidic residues" evidence="4">
    <location>
        <begin position="96"/>
        <end position="113"/>
    </location>
</feature>
<evidence type="ECO:0000313" key="6">
    <source>
        <dbReference type="Proteomes" id="UP000186922"/>
    </source>
</evidence>
<dbReference type="GO" id="GO:0005739">
    <property type="term" value="C:mitochondrion"/>
    <property type="evidence" value="ECO:0007669"/>
    <property type="project" value="UniProtKB-SubCell"/>
</dbReference>
<gene>
    <name evidence="5" type="primary">RvY_08814-1</name>
    <name evidence="5" type="synonym">RvY_08814.1</name>
    <name evidence="5" type="ORF">RvY_08814</name>
</gene>
<evidence type="ECO:0000256" key="2">
    <source>
        <dbReference type="ARBA" id="ARBA00023128"/>
    </source>
</evidence>
<keyword evidence="6" id="KW-1185">Reference proteome</keyword>
<dbReference type="GO" id="GO:0006103">
    <property type="term" value="P:2-oxoglutarate metabolic process"/>
    <property type="evidence" value="ECO:0007669"/>
    <property type="project" value="InterPro"/>
</dbReference>
<reference evidence="5 6" key="1">
    <citation type="journal article" date="2016" name="Nat. Commun.">
        <title>Extremotolerant tardigrade genome and improved radiotolerance of human cultured cells by tardigrade-unique protein.</title>
        <authorList>
            <person name="Hashimoto T."/>
            <person name="Horikawa D.D."/>
            <person name="Saito Y."/>
            <person name="Kuwahara H."/>
            <person name="Kozuka-Hata H."/>
            <person name="Shin-I T."/>
            <person name="Minakuchi Y."/>
            <person name="Ohishi K."/>
            <person name="Motoyama A."/>
            <person name="Aizu T."/>
            <person name="Enomoto A."/>
            <person name="Kondo K."/>
            <person name="Tanaka S."/>
            <person name="Hara Y."/>
            <person name="Koshikawa S."/>
            <person name="Sagara H."/>
            <person name="Miura T."/>
            <person name="Yokobori S."/>
            <person name="Miyagawa K."/>
            <person name="Suzuki Y."/>
            <person name="Kubo T."/>
            <person name="Oyama M."/>
            <person name="Kohara Y."/>
            <person name="Fujiyama A."/>
            <person name="Arakawa K."/>
            <person name="Katayama T."/>
            <person name="Toyoda A."/>
            <person name="Kunieda T."/>
        </authorList>
    </citation>
    <scope>NUCLEOTIDE SEQUENCE [LARGE SCALE GENOMIC DNA]</scope>
    <source>
        <strain evidence="5 6">YOKOZUNA-1</strain>
    </source>
</reference>
<dbReference type="EMBL" id="BDGG01000004">
    <property type="protein sequence ID" value="GAU97539.1"/>
    <property type="molecule type" value="Genomic_DNA"/>
</dbReference>
<accession>A0A1D1V771</accession>
<dbReference type="AlphaFoldDB" id="A0A1D1V771"/>
<evidence type="ECO:0000256" key="4">
    <source>
        <dbReference type="SAM" id="MobiDB-lite"/>
    </source>
</evidence>
<feature type="compositionally biased region" description="Polar residues" evidence="4">
    <location>
        <begin position="74"/>
        <end position="94"/>
    </location>
</feature>